<dbReference type="GO" id="GO:0016787">
    <property type="term" value="F:hydrolase activity"/>
    <property type="evidence" value="ECO:0007669"/>
    <property type="project" value="UniProtKB-KW"/>
</dbReference>
<dbReference type="PROSITE" id="PS51832">
    <property type="entry name" value="HD_GYP"/>
    <property type="match status" value="1"/>
</dbReference>
<dbReference type="InterPro" id="IPR037522">
    <property type="entry name" value="HD_GYP_dom"/>
</dbReference>
<evidence type="ECO:0000313" key="2">
    <source>
        <dbReference type="EMBL" id="SPQ00162.1"/>
    </source>
</evidence>
<dbReference type="Gene3D" id="1.10.3210.10">
    <property type="entry name" value="Hypothetical protein af1432"/>
    <property type="match status" value="1"/>
</dbReference>
<evidence type="ECO:0000259" key="1">
    <source>
        <dbReference type="PROSITE" id="PS51832"/>
    </source>
</evidence>
<organism evidence="2 3">
    <name type="scientific">Candidatus Sulfobium mesophilum</name>
    <dbReference type="NCBI Taxonomy" id="2016548"/>
    <lineage>
        <taxon>Bacteria</taxon>
        <taxon>Pseudomonadati</taxon>
        <taxon>Nitrospirota</taxon>
        <taxon>Nitrospiria</taxon>
        <taxon>Nitrospirales</taxon>
        <taxon>Nitrospiraceae</taxon>
        <taxon>Candidatus Sulfobium</taxon>
    </lineage>
</organism>
<accession>A0A2U3QFF3</accession>
<reference evidence="3" key="1">
    <citation type="submission" date="2018-03" db="EMBL/GenBank/DDBJ databases">
        <authorList>
            <person name="Zecchin S."/>
        </authorList>
    </citation>
    <scope>NUCLEOTIDE SEQUENCE [LARGE SCALE GENOMIC DNA]</scope>
</reference>
<keyword evidence="2" id="KW-0378">Hydrolase</keyword>
<dbReference type="InterPro" id="IPR003607">
    <property type="entry name" value="HD/PDEase_dom"/>
</dbReference>
<dbReference type="Proteomes" id="UP000245125">
    <property type="component" value="Unassembled WGS sequence"/>
</dbReference>
<gene>
    <name evidence="2" type="ORF">NBG4_190005</name>
</gene>
<feature type="domain" description="HD-GYP" evidence="1">
    <location>
        <begin position="198"/>
        <end position="398"/>
    </location>
</feature>
<dbReference type="SMART" id="SM00471">
    <property type="entry name" value="HDc"/>
    <property type="match status" value="1"/>
</dbReference>
<dbReference type="AlphaFoldDB" id="A0A2U3QFF3"/>
<dbReference type="PANTHER" id="PTHR43155:SF2">
    <property type="entry name" value="CYCLIC DI-GMP PHOSPHODIESTERASE PA4108"/>
    <property type="match status" value="1"/>
</dbReference>
<dbReference type="EMBL" id="OUUY01000063">
    <property type="protein sequence ID" value="SPQ00162.1"/>
    <property type="molecule type" value="Genomic_DNA"/>
</dbReference>
<name>A0A2U3QFF3_9BACT</name>
<dbReference type="PANTHER" id="PTHR43155">
    <property type="entry name" value="CYCLIC DI-GMP PHOSPHODIESTERASE PA4108-RELATED"/>
    <property type="match status" value="1"/>
</dbReference>
<protein>
    <submittedName>
        <fullName evidence="2">Putative Metal dependent phosphohydrolase</fullName>
    </submittedName>
</protein>
<dbReference type="CDD" id="cd00077">
    <property type="entry name" value="HDc"/>
    <property type="match status" value="1"/>
</dbReference>
<sequence>MDNREDIERFRTGKDLVNQISVVLRTSHIHDPDNVAVTTVIDKFVSTINAFISHERVVSLELRGEYFYINDYRIRYSLEYLLNFDFLLREFKKRELGSIIFKDKINADEVKVLVRALLSSSFAESSFDAIEEKMSQTRNISVGRLKKVVEDSSLDPRKMVKKTYFNAVSYARGVINRIKSGEKVNIKKAKRVVENMVDHILEEEQLLLGMTAIKDYDEYTYHHSVNVSIFSIALGQRVGLNRRTLTELGMVALFHDIGKMDIPNEILNKPSNFSASEWDIIRRHPVWGAKTLLKLKKLDPLTIKSAIVAFEHHMNYDHSGYPRVRTDLKLDFYTKIVSLADQYDAMTSSRVYSRVPLAPDKALSIMMERSNTQLDPLLMKFFVNMVGVFPIGTLVMLSTKELGLVCESNHIFPTRPRVLIIVDEKGSRVKGHVVDLTEKNEQDIYIRSILKTMDPNKYRINLAEYLL</sequence>
<dbReference type="Pfam" id="PF13487">
    <property type="entry name" value="HD_5"/>
    <property type="match status" value="1"/>
</dbReference>
<proteinExistence type="predicted"/>
<evidence type="ECO:0000313" key="3">
    <source>
        <dbReference type="Proteomes" id="UP000245125"/>
    </source>
</evidence>
<dbReference type="InterPro" id="IPR006675">
    <property type="entry name" value="HDIG_dom"/>
</dbReference>
<dbReference type="SUPFAM" id="SSF109604">
    <property type="entry name" value="HD-domain/PDEase-like"/>
    <property type="match status" value="1"/>
</dbReference>
<keyword evidence="3" id="KW-1185">Reference proteome</keyword>
<dbReference type="NCBIfam" id="TIGR00277">
    <property type="entry name" value="HDIG"/>
    <property type="match status" value="1"/>
</dbReference>